<name>A0ABR4M791_9EURO</name>
<dbReference type="PANTHER" id="PTHR32343:SF10">
    <property type="entry name" value="RNA-BINDING REGION RNP-1 DOMAIN-CONTAINING PROTEIN"/>
    <property type="match status" value="1"/>
</dbReference>
<organism evidence="3 4">
    <name type="scientific">Aspergillus lucknowensis</name>
    <dbReference type="NCBI Taxonomy" id="176173"/>
    <lineage>
        <taxon>Eukaryota</taxon>
        <taxon>Fungi</taxon>
        <taxon>Dikarya</taxon>
        <taxon>Ascomycota</taxon>
        <taxon>Pezizomycotina</taxon>
        <taxon>Eurotiomycetes</taxon>
        <taxon>Eurotiomycetidae</taxon>
        <taxon>Eurotiales</taxon>
        <taxon>Aspergillaceae</taxon>
        <taxon>Aspergillus</taxon>
        <taxon>Aspergillus subgen. Nidulantes</taxon>
    </lineage>
</organism>
<feature type="region of interest" description="Disordered" evidence="1">
    <location>
        <begin position="108"/>
        <end position="130"/>
    </location>
</feature>
<dbReference type="RefSeq" id="XP_070891404.1">
    <property type="nucleotide sequence ID" value="XM_071027657.1"/>
</dbReference>
<evidence type="ECO:0000259" key="2">
    <source>
        <dbReference type="Pfam" id="PF00076"/>
    </source>
</evidence>
<dbReference type="InterPro" id="IPR012677">
    <property type="entry name" value="Nucleotide-bd_a/b_plait_sf"/>
</dbReference>
<feature type="compositionally biased region" description="Basic and acidic residues" evidence="1">
    <location>
        <begin position="237"/>
        <end position="253"/>
    </location>
</feature>
<feature type="compositionally biased region" description="Basic and acidic residues" evidence="1">
    <location>
        <begin position="115"/>
        <end position="130"/>
    </location>
</feature>
<keyword evidence="4" id="KW-1185">Reference proteome</keyword>
<evidence type="ECO:0000256" key="1">
    <source>
        <dbReference type="SAM" id="MobiDB-lite"/>
    </source>
</evidence>
<dbReference type="InterPro" id="IPR000504">
    <property type="entry name" value="RRM_dom"/>
</dbReference>
<dbReference type="PANTHER" id="PTHR32343">
    <property type="entry name" value="SERINE/ARGININE-RICH SPLICING FACTOR"/>
    <property type="match status" value="1"/>
</dbReference>
<sequence>MSEHTTVHVSGIAASTTEKEVQDFFSFCGKIVNLSVTPTSSEADAPKSATVTFEKDAYVLPRTAPPVEQSINTQHSAAKTALLLDQTKLGSSIVHVEAAQSLEEIAGSHGATASEAKDENNHDLEQEDKPRSRIVAEYLAHGYTISDHAIQKAISLDQKHGFSSRFTNALSSFDKKTGATDRAKGFDESYKISDKAASSWRGLHSYFEKALGTPSGQKLRDFYARTDKQVRDIHNEARRLADLKSGKPEKAESTEGGAATAPAAAPEVTTGTIPGVETPAAPATSTEKA</sequence>
<accession>A0ABR4M791</accession>
<dbReference type="SUPFAM" id="SSF54928">
    <property type="entry name" value="RNA-binding domain, RBD"/>
    <property type="match status" value="1"/>
</dbReference>
<feature type="domain" description="RRM" evidence="2">
    <location>
        <begin position="9"/>
        <end position="56"/>
    </location>
</feature>
<dbReference type="GeneID" id="98142729"/>
<feature type="compositionally biased region" description="Low complexity" evidence="1">
    <location>
        <begin position="254"/>
        <end position="272"/>
    </location>
</feature>
<evidence type="ECO:0000313" key="3">
    <source>
        <dbReference type="EMBL" id="KAL2872425.1"/>
    </source>
</evidence>
<evidence type="ECO:0000313" key="4">
    <source>
        <dbReference type="Proteomes" id="UP001610432"/>
    </source>
</evidence>
<feature type="region of interest" description="Disordered" evidence="1">
    <location>
        <begin position="237"/>
        <end position="289"/>
    </location>
</feature>
<reference evidence="3 4" key="1">
    <citation type="submission" date="2024-07" db="EMBL/GenBank/DDBJ databases">
        <title>Section-level genome sequencing and comparative genomics of Aspergillus sections Usti and Cavernicolus.</title>
        <authorList>
            <consortium name="Lawrence Berkeley National Laboratory"/>
            <person name="Nybo J.L."/>
            <person name="Vesth T.C."/>
            <person name="Theobald S."/>
            <person name="Frisvad J.C."/>
            <person name="Larsen T.O."/>
            <person name="Kjaerboelling I."/>
            <person name="Rothschild-Mancinelli K."/>
            <person name="Lyhne E.K."/>
            <person name="Kogle M.E."/>
            <person name="Barry K."/>
            <person name="Clum A."/>
            <person name="Na H."/>
            <person name="Ledsgaard L."/>
            <person name="Lin J."/>
            <person name="Lipzen A."/>
            <person name="Kuo A."/>
            <person name="Riley R."/>
            <person name="Mondo S."/>
            <person name="Labutti K."/>
            <person name="Haridas S."/>
            <person name="Pangalinan J."/>
            <person name="Salamov A.A."/>
            <person name="Simmons B.A."/>
            <person name="Magnuson J.K."/>
            <person name="Chen J."/>
            <person name="Drula E."/>
            <person name="Henrissat B."/>
            <person name="Wiebenga A."/>
            <person name="Lubbers R.J."/>
            <person name="Gomes A.C."/>
            <person name="Macurrencykelacurrency M.R."/>
            <person name="Stajich J."/>
            <person name="Grigoriev I.V."/>
            <person name="Mortensen U.H."/>
            <person name="De Vries R.P."/>
            <person name="Baker S.E."/>
            <person name="Andersen M.R."/>
        </authorList>
    </citation>
    <scope>NUCLEOTIDE SEQUENCE [LARGE SCALE GENOMIC DNA]</scope>
    <source>
        <strain evidence="3 4">CBS 449.75</strain>
    </source>
</reference>
<proteinExistence type="predicted"/>
<dbReference type="InterPro" id="IPR035979">
    <property type="entry name" value="RBD_domain_sf"/>
</dbReference>
<comment type="caution">
    <text evidence="3">The sequence shown here is derived from an EMBL/GenBank/DDBJ whole genome shotgun (WGS) entry which is preliminary data.</text>
</comment>
<dbReference type="Pfam" id="PF00076">
    <property type="entry name" value="RRM_1"/>
    <property type="match status" value="1"/>
</dbReference>
<dbReference type="EMBL" id="JBFXLQ010000001">
    <property type="protein sequence ID" value="KAL2872425.1"/>
    <property type="molecule type" value="Genomic_DNA"/>
</dbReference>
<dbReference type="Proteomes" id="UP001610432">
    <property type="component" value="Unassembled WGS sequence"/>
</dbReference>
<protein>
    <recommendedName>
        <fullName evidence="2">RRM domain-containing protein</fullName>
    </recommendedName>
</protein>
<gene>
    <name evidence="3" type="ORF">BJX67DRAFT_339455</name>
</gene>
<dbReference type="Gene3D" id="3.30.70.330">
    <property type="match status" value="1"/>
</dbReference>